<protein>
    <submittedName>
        <fullName evidence="1">Uncharacterized protein</fullName>
    </submittedName>
</protein>
<dbReference type="AlphaFoldDB" id="A0A346NN96"/>
<name>A0A346NN96_9ALTE</name>
<reference evidence="1 2" key="1">
    <citation type="submission" date="2018-08" db="EMBL/GenBank/DDBJ databases">
        <title>Salinimonas sediminis sp. nov., a piezophilic bacterium isolated from a deep-sea sediment sample from the New Britain Trench.</title>
        <authorList>
            <person name="Cao J."/>
        </authorList>
    </citation>
    <scope>NUCLEOTIDE SEQUENCE [LARGE SCALE GENOMIC DNA]</scope>
    <source>
        <strain evidence="1 2">N102</strain>
    </source>
</reference>
<keyword evidence="2" id="KW-1185">Reference proteome</keyword>
<dbReference type="EMBL" id="CP031769">
    <property type="protein sequence ID" value="AXR07003.1"/>
    <property type="molecule type" value="Genomic_DNA"/>
</dbReference>
<sequence>MHINFLCSKHTDWVYSHPADAIHFLARDELQGTMLFMDGNYRDAIAYLGCAFDICAILLEVEEGQNNKLIEKAQTISVFLCSAYDRLKLKEYRCAVEDRTAMLMVAVTRSPKISVTSPFSSQNK</sequence>
<evidence type="ECO:0000313" key="2">
    <source>
        <dbReference type="Proteomes" id="UP000262073"/>
    </source>
</evidence>
<dbReference type="OrthoDB" id="5733587at2"/>
<gene>
    <name evidence="1" type="ORF">D0Y50_11975</name>
</gene>
<dbReference type="Proteomes" id="UP000262073">
    <property type="component" value="Chromosome"/>
</dbReference>
<evidence type="ECO:0000313" key="1">
    <source>
        <dbReference type="EMBL" id="AXR07003.1"/>
    </source>
</evidence>
<dbReference type="RefSeq" id="WP_108568224.1">
    <property type="nucleotide sequence ID" value="NZ_CP031769.1"/>
</dbReference>
<organism evidence="1 2">
    <name type="scientific">Salinimonas sediminis</name>
    <dbReference type="NCBI Taxonomy" id="2303538"/>
    <lineage>
        <taxon>Bacteria</taxon>
        <taxon>Pseudomonadati</taxon>
        <taxon>Pseudomonadota</taxon>
        <taxon>Gammaproteobacteria</taxon>
        <taxon>Alteromonadales</taxon>
        <taxon>Alteromonadaceae</taxon>
        <taxon>Alteromonas/Salinimonas group</taxon>
        <taxon>Salinimonas</taxon>
    </lineage>
</organism>
<accession>A0A346NN96</accession>
<proteinExistence type="predicted"/>
<dbReference type="KEGG" id="salm:D0Y50_11975"/>